<organism evidence="3 4">
    <name type="scientific">Ramlibacter aquaticus</name>
    <dbReference type="NCBI Taxonomy" id="2780094"/>
    <lineage>
        <taxon>Bacteria</taxon>
        <taxon>Pseudomonadati</taxon>
        <taxon>Pseudomonadota</taxon>
        <taxon>Betaproteobacteria</taxon>
        <taxon>Burkholderiales</taxon>
        <taxon>Comamonadaceae</taxon>
        <taxon>Ramlibacter</taxon>
    </lineage>
</organism>
<dbReference type="InterPro" id="IPR042230">
    <property type="entry name" value="CusF_sf"/>
</dbReference>
<name>A0ABR9SEI8_9BURK</name>
<keyword evidence="4" id="KW-1185">Reference proteome</keyword>
<feature type="signal peptide" evidence="2">
    <location>
        <begin position="1"/>
        <end position="27"/>
    </location>
</feature>
<protein>
    <submittedName>
        <fullName evidence="3">Copper-binding protein</fullName>
    </submittedName>
</protein>
<proteinExistence type="predicted"/>
<keyword evidence="2" id="KW-0732">Signal</keyword>
<evidence type="ECO:0000256" key="2">
    <source>
        <dbReference type="SAM" id="SignalP"/>
    </source>
</evidence>
<reference evidence="3 4" key="1">
    <citation type="submission" date="2020-10" db="EMBL/GenBank/DDBJ databases">
        <title>Draft genome of Ramlibacter aquaticus LMG 30558.</title>
        <authorList>
            <person name="Props R."/>
        </authorList>
    </citation>
    <scope>NUCLEOTIDE SEQUENCE [LARGE SCALE GENOMIC DNA]</scope>
    <source>
        <strain evidence="3 4">LMG 30558</strain>
    </source>
</reference>
<accession>A0ABR9SEI8</accession>
<comment type="caution">
    <text evidence="3">The sequence shown here is derived from an EMBL/GenBank/DDBJ whole genome shotgun (WGS) entry which is preliminary data.</text>
</comment>
<feature type="region of interest" description="Disordered" evidence="1">
    <location>
        <begin position="30"/>
        <end position="62"/>
    </location>
</feature>
<dbReference type="Proteomes" id="UP000715965">
    <property type="component" value="Unassembled WGS sequence"/>
</dbReference>
<feature type="chain" id="PRO_5045210818" evidence="2">
    <location>
        <begin position="28"/>
        <end position="134"/>
    </location>
</feature>
<feature type="compositionally biased region" description="Low complexity" evidence="1">
    <location>
        <begin position="30"/>
        <end position="55"/>
    </location>
</feature>
<dbReference type="Pfam" id="PF11604">
    <property type="entry name" value="CusF_Ec"/>
    <property type="match status" value="1"/>
</dbReference>
<dbReference type="RefSeq" id="WP_193780318.1">
    <property type="nucleotide sequence ID" value="NZ_JADDOJ010000031.1"/>
</dbReference>
<evidence type="ECO:0000256" key="1">
    <source>
        <dbReference type="SAM" id="MobiDB-lite"/>
    </source>
</evidence>
<sequence>MTHRQPLSRPVGLCATALALAALSAAAWGEGAPRAPSSSASDFASSAKAGSAWPRAPRPGWPRVRGVVESADAAAGEVELKHEAIPNLGMDAMTMVFQLRNPALLRSLKPGDRVDFQADMHGADPAIVWLRRHR</sequence>
<dbReference type="InterPro" id="IPR021647">
    <property type="entry name" value="CusF_Ec"/>
</dbReference>
<dbReference type="EMBL" id="JADDOJ010000031">
    <property type="protein sequence ID" value="MBE7940778.1"/>
    <property type="molecule type" value="Genomic_DNA"/>
</dbReference>
<dbReference type="Gene3D" id="2.40.50.320">
    <property type="entry name" value="Copper binding periplasmic protein CusF"/>
    <property type="match status" value="1"/>
</dbReference>
<evidence type="ECO:0000313" key="3">
    <source>
        <dbReference type="EMBL" id="MBE7940778.1"/>
    </source>
</evidence>
<evidence type="ECO:0000313" key="4">
    <source>
        <dbReference type="Proteomes" id="UP000715965"/>
    </source>
</evidence>
<gene>
    <name evidence="3" type="ORF">IM725_09375</name>
</gene>